<sequence length="875" mass="96786">MPAYRHQQAAVFVFDEHAHLPVQGYTAACPTAWLKHLEPAWASLPRRRKEPGSLPTSSLKQIVQLLDPRISSIHWNLHEPEYIRATTPVDMPFHFAVAAWAATDVAPHLPEKDWAEILGEHPLVWEPHDIDLAQHQLHPNGTGNPGDAVFSLLPSLLAERVAASGLNLRGHDYKAWLGPTRSDGRRAVYLGPPATLTDRDGATGLYTPYIDFHLETIPGEAQVRVHADLHMARFAALPSSYVPRRGAHPASVTVLLHADAGFVTSEERRMLVQASATVLGSGDEARWKWSPGVSKLLALLTRHRYPDPDILRTAPETLSESSNDAVAAFAIHSSGMKYYLPADPEADKNARRRTAGHPAAPGYQPIDHLEVFDALAPVLAPFGLLPASPTTKAKTKTKALQPVNTAPECHYQLEHWTASPRTRETLHLALTHKLGLTKLDGTAASDSQITYAGPFVLTIHHCDPGDLVGGIPRSGHDEPSVRRTEDERAVAERVRRITEAFPRPADLRATVIELEDDGFFLRTRQGDPKPLLKRTLPALGRRVQCMRPVRPAPEPGSKQKLLEGTDHRVSDVERAASSVLDALRQVGHVADIPAPLGITDSFELSTVWMSYAPDGRAVPMLIRMRPGHDPTAQLMPTPSQRVEPEIPFTELPEALTAGRGRIRLAKSYRAVADFLIQALALDSTTDRVFLARAAVLRRRDLWPWLQDSYLTPNALHLPGTGFERPDAVPAPRKPGDHPGLRIIRVREADDRDAVPHLFGVPWDEERQQRTPGSGRYSGLARVSDTVFYGINPRSDQNQTPLGITKLDPTQLQNATWSVSNPRPLEITTAFLQDGDDPAEFAMYVQAQRRSYTHTANDTQWPALMHLAELMDEYLV</sequence>
<evidence type="ECO:0000259" key="1">
    <source>
        <dbReference type="Pfam" id="PF13032"/>
    </source>
</evidence>
<feature type="domain" description="pPIWI-RE RNaseH" evidence="1">
    <location>
        <begin position="655"/>
        <end position="874"/>
    </location>
</feature>
<accession>A0A0B5IJK0</accession>
<dbReference type="InterPro" id="IPR040496">
    <property type="entry name" value="MID_pPIWI_RE"/>
</dbReference>
<dbReference type="Pfam" id="PF13111">
    <property type="entry name" value="pPIWI_RE_X"/>
    <property type="match status" value="1"/>
</dbReference>
<dbReference type="Pfam" id="PF18157">
    <property type="entry name" value="MID_pPIWI_RE"/>
    <property type="match status" value="1"/>
</dbReference>
<evidence type="ECO:0008006" key="6">
    <source>
        <dbReference type="Google" id="ProtNLM"/>
    </source>
</evidence>
<dbReference type="InterPro" id="IPR025085">
    <property type="entry name" value="pPIWI_RE_X"/>
</dbReference>
<evidence type="ECO:0000259" key="2">
    <source>
        <dbReference type="Pfam" id="PF13111"/>
    </source>
</evidence>
<evidence type="ECO:0000313" key="5">
    <source>
        <dbReference type="Proteomes" id="UP000031774"/>
    </source>
</evidence>
<protein>
    <recommendedName>
        <fullName evidence="6">DUF3893 domain-containing protein</fullName>
    </recommendedName>
</protein>
<evidence type="ECO:0000259" key="3">
    <source>
        <dbReference type="Pfam" id="PF18157"/>
    </source>
</evidence>
<feature type="domain" description="pPIWI-RE module N-terminal" evidence="2">
    <location>
        <begin position="35"/>
        <end position="405"/>
    </location>
</feature>
<gene>
    <name evidence="4" type="ORF">SVTN_33840</name>
</gene>
<dbReference type="KEGG" id="svt:SVTN_33840"/>
<dbReference type="AlphaFoldDB" id="A0A0B5IJK0"/>
<organism evidence="4 5">
    <name type="scientific">Streptomyces vietnamensis</name>
    <dbReference type="NCBI Taxonomy" id="362257"/>
    <lineage>
        <taxon>Bacteria</taxon>
        <taxon>Bacillati</taxon>
        <taxon>Actinomycetota</taxon>
        <taxon>Actinomycetes</taxon>
        <taxon>Kitasatosporales</taxon>
        <taxon>Streptomycetaceae</taxon>
        <taxon>Streptomyces</taxon>
    </lineage>
</organism>
<proteinExistence type="predicted"/>
<feature type="domain" description="Prokaryotic pPIWI-RE MID" evidence="3">
    <location>
        <begin position="479"/>
        <end position="592"/>
    </location>
</feature>
<reference evidence="4 5" key="1">
    <citation type="submission" date="2014-12" db="EMBL/GenBank/DDBJ databases">
        <title>Complete genome sequence of Streptomyces vietnamensis strain GIMV4.0001, a genetic manipulable producer of the benzoisochromanequinone antibiotic granaticin.</title>
        <authorList>
            <person name="Deng M.R."/>
            <person name="Guo J."/>
            <person name="Ma L.Y."/>
            <person name="Feng G.D."/>
            <person name="Mo C.Y."/>
            <person name="Zhu H.H."/>
        </authorList>
    </citation>
    <scope>NUCLEOTIDE SEQUENCE [LARGE SCALE GENOMIC DNA]</scope>
    <source>
        <strain evidence="5">GIMV4.0001</strain>
    </source>
</reference>
<evidence type="ECO:0000313" key="4">
    <source>
        <dbReference type="EMBL" id="AJF68584.1"/>
    </source>
</evidence>
<dbReference type="STRING" id="362257.SVTN_33840"/>
<dbReference type="HOGENOM" id="CLU_308314_0_0_11"/>
<dbReference type="EMBL" id="CP010407">
    <property type="protein sequence ID" value="AJF68584.1"/>
    <property type="molecule type" value="Genomic_DNA"/>
</dbReference>
<name>A0A0B5IJK0_9ACTN</name>
<dbReference type="RefSeq" id="WP_041132508.1">
    <property type="nucleotide sequence ID" value="NZ_CP010407.1"/>
</dbReference>
<keyword evidence="5" id="KW-1185">Reference proteome</keyword>
<dbReference type="Proteomes" id="UP000031774">
    <property type="component" value="Chromosome"/>
</dbReference>
<dbReference type="Pfam" id="PF13032">
    <property type="entry name" value="RNaseH_pPIWI_RE"/>
    <property type="match status" value="1"/>
</dbReference>
<dbReference type="InterPro" id="IPR024996">
    <property type="entry name" value="RNaseH_pPIWI_RE"/>
</dbReference>